<evidence type="ECO:0000313" key="3">
    <source>
        <dbReference type="Proteomes" id="UP000236291"/>
    </source>
</evidence>
<organism evidence="2 3">
    <name type="scientific">Trifolium pratense</name>
    <name type="common">Red clover</name>
    <dbReference type="NCBI Taxonomy" id="57577"/>
    <lineage>
        <taxon>Eukaryota</taxon>
        <taxon>Viridiplantae</taxon>
        <taxon>Streptophyta</taxon>
        <taxon>Embryophyta</taxon>
        <taxon>Tracheophyta</taxon>
        <taxon>Spermatophyta</taxon>
        <taxon>Magnoliopsida</taxon>
        <taxon>eudicotyledons</taxon>
        <taxon>Gunneridae</taxon>
        <taxon>Pentapetalae</taxon>
        <taxon>rosids</taxon>
        <taxon>fabids</taxon>
        <taxon>Fabales</taxon>
        <taxon>Fabaceae</taxon>
        <taxon>Papilionoideae</taxon>
        <taxon>50 kb inversion clade</taxon>
        <taxon>NPAAA clade</taxon>
        <taxon>Hologalegina</taxon>
        <taxon>IRL clade</taxon>
        <taxon>Trifolieae</taxon>
        <taxon>Trifolium</taxon>
    </lineage>
</organism>
<gene>
    <name evidence="2" type="ORF">L195_g063766</name>
</gene>
<sequence length="58" mass="6146">MKNKPSNSNTPSSRSNSADPDFDASVEVSPDLTTTGRVTRSSKKLLIGSMVALILLLP</sequence>
<comment type="caution">
    <text evidence="2">The sequence shown here is derived from an EMBL/GenBank/DDBJ whole genome shotgun (WGS) entry which is preliminary data.</text>
</comment>
<dbReference type="EMBL" id="ASHM01219862">
    <property type="protein sequence ID" value="PNX67971.1"/>
    <property type="molecule type" value="Genomic_DNA"/>
</dbReference>
<proteinExistence type="predicted"/>
<evidence type="ECO:0000256" key="1">
    <source>
        <dbReference type="SAM" id="MobiDB-lite"/>
    </source>
</evidence>
<protein>
    <submittedName>
        <fullName evidence="2">Uncharacterized protein</fullName>
    </submittedName>
</protein>
<name>A0A2K3KNU1_TRIPR</name>
<accession>A0A2K3KNU1</accession>
<feature type="compositionally biased region" description="Low complexity" evidence="1">
    <location>
        <begin position="1"/>
        <end position="17"/>
    </location>
</feature>
<dbReference type="AlphaFoldDB" id="A0A2K3KNU1"/>
<dbReference type="Proteomes" id="UP000236291">
    <property type="component" value="Unassembled WGS sequence"/>
</dbReference>
<evidence type="ECO:0000313" key="2">
    <source>
        <dbReference type="EMBL" id="PNX67971.1"/>
    </source>
</evidence>
<reference evidence="2 3" key="2">
    <citation type="journal article" date="2017" name="Front. Plant Sci.">
        <title>Gene Classification and Mining of Molecular Markers Useful in Red Clover (Trifolium pratense) Breeding.</title>
        <authorList>
            <person name="Istvanek J."/>
            <person name="Dluhosova J."/>
            <person name="Dluhos P."/>
            <person name="Patkova L."/>
            <person name="Nedelnik J."/>
            <person name="Repkova J."/>
        </authorList>
    </citation>
    <scope>NUCLEOTIDE SEQUENCE [LARGE SCALE GENOMIC DNA]</scope>
    <source>
        <strain evidence="3">cv. Tatra</strain>
        <tissue evidence="2">Young leaves</tissue>
    </source>
</reference>
<feature type="region of interest" description="Disordered" evidence="1">
    <location>
        <begin position="1"/>
        <end position="39"/>
    </location>
</feature>
<reference evidence="2 3" key="1">
    <citation type="journal article" date="2014" name="Am. J. Bot.">
        <title>Genome assembly and annotation for red clover (Trifolium pratense; Fabaceae).</title>
        <authorList>
            <person name="Istvanek J."/>
            <person name="Jaros M."/>
            <person name="Krenek A."/>
            <person name="Repkova J."/>
        </authorList>
    </citation>
    <scope>NUCLEOTIDE SEQUENCE [LARGE SCALE GENOMIC DNA]</scope>
    <source>
        <strain evidence="3">cv. Tatra</strain>
        <tissue evidence="2">Young leaves</tissue>
    </source>
</reference>